<name>A0AAV7KJ98_9METZ</name>
<organism evidence="1 2">
    <name type="scientific">Oopsacas minuta</name>
    <dbReference type="NCBI Taxonomy" id="111878"/>
    <lineage>
        <taxon>Eukaryota</taxon>
        <taxon>Metazoa</taxon>
        <taxon>Porifera</taxon>
        <taxon>Hexactinellida</taxon>
        <taxon>Hexasterophora</taxon>
        <taxon>Lyssacinosida</taxon>
        <taxon>Leucopsacidae</taxon>
        <taxon>Oopsacas</taxon>
    </lineage>
</organism>
<dbReference type="EMBL" id="JAKMXF010000017">
    <property type="protein sequence ID" value="KAI6661259.1"/>
    <property type="molecule type" value="Genomic_DNA"/>
</dbReference>
<accession>A0AAV7KJ98</accession>
<sequence>MNSEATRRSVEVKEWKLDYSLKKQPVIAVGKRRRANNKLKYARVLALHELNQLRVTVAYMFLHSRDSSSLILDKTYSRSIGIAVTEDHVLITDSDPIL</sequence>
<evidence type="ECO:0000313" key="1">
    <source>
        <dbReference type="EMBL" id="KAI6661259.1"/>
    </source>
</evidence>
<keyword evidence="2" id="KW-1185">Reference proteome</keyword>
<evidence type="ECO:0000313" key="2">
    <source>
        <dbReference type="Proteomes" id="UP001165289"/>
    </source>
</evidence>
<dbReference type="Proteomes" id="UP001165289">
    <property type="component" value="Unassembled WGS sequence"/>
</dbReference>
<proteinExistence type="predicted"/>
<comment type="caution">
    <text evidence="1">The sequence shown here is derived from an EMBL/GenBank/DDBJ whole genome shotgun (WGS) entry which is preliminary data.</text>
</comment>
<protein>
    <submittedName>
        <fullName evidence="1">Uncharacterized protein</fullName>
    </submittedName>
</protein>
<reference evidence="1 2" key="1">
    <citation type="journal article" date="2023" name="BMC Biol.">
        <title>The compact genome of the sponge Oopsacas minuta (Hexactinellida) is lacking key metazoan core genes.</title>
        <authorList>
            <person name="Santini S."/>
            <person name="Schenkelaars Q."/>
            <person name="Jourda C."/>
            <person name="Duchesne M."/>
            <person name="Belahbib H."/>
            <person name="Rocher C."/>
            <person name="Selva M."/>
            <person name="Riesgo A."/>
            <person name="Vervoort M."/>
            <person name="Leys S.P."/>
            <person name="Kodjabachian L."/>
            <person name="Le Bivic A."/>
            <person name="Borchiellini C."/>
            <person name="Claverie J.M."/>
            <person name="Renard E."/>
        </authorList>
    </citation>
    <scope>NUCLEOTIDE SEQUENCE [LARGE SCALE GENOMIC DNA]</scope>
    <source>
        <strain evidence="1">SPO-2</strain>
    </source>
</reference>
<gene>
    <name evidence="1" type="ORF">LOD99_10080</name>
</gene>
<dbReference type="AlphaFoldDB" id="A0AAV7KJ98"/>